<accession>A0A183UFS8</accession>
<dbReference type="GO" id="GO:0005886">
    <property type="term" value="C:plasma membrane"/>
    <property type="evidence" value="ECO:0007669"/>
    <property type="project" value="TreeGrafter"/>
</dbReference>
<dbReference type="AlphaFoldDB" id="A0A183UFS8"/>
<keyword evidence="8 9" id="KW-0472">Membrane</keyword>
<comment type="similarity">
    <text evidence="2">Belongs to the ABC transporter superfamily. ABCG family. Eye pigment precursor importer (TC 3.A.1.204) subfamily.</text>
</comment>
<dbReference type="InterPro" id="IPR003439">
    <property type="entry name" value="ABC_transporter-like_ATP-bd"/>
</dbReference>
<dbReference type="Pfam" id="PF01061">
    <property type="entry name" value="ABC2_membrane"/>
    <property type="match status" value="1"/>
</dbReference>
<evidence type="ECO:0000256" key="6">
    <source>
        <dbReference type="ARBA" id="ARBA00022840"/>
    </source>
</evidence>
<feature type="transmembrane region" description="Helical" evidence="9">
    <location>
        <begin position="397"/>
        <end position="415"/>
    </location>
</feature>
<keyword evidence="7 9" id="KW-1133">Transmembrane helix</keyword>
<reference evidence="13" key="1">
    <citation type="submission" date="2016-06" db="UniProtKB">
        <authorList>
            <consortium name="WormBaseParasite"/>
        </authorList>
    </citation>
    <scope>IDENTIFICATION</scope>
</reference>
<evidence type="ECO:0000256" key="4">
    <source>
        <dbReference type="ARBA" id="ARBA00022692"/>
    </source>
</evidence>
<dbReference type="InterPro" id="IPR013525">
    <property type="entry name" value="ABC2_TM"/>
</dbReference>
<keyword evidence="6" id="KW-0067">ATP-binding</keyword>
<keyword evidence="12" id="KW-1185">Reference proteome</keyword>
<evidence type="ECO:0000259" key="10">
    <source>
        <dbReference type="PROSITE" id="PS50893"/>
    </source>
</evidence>
<reference evidence="11 12" key="2">
    <citation type="submission" date="2018-11" db="EMBL/GenBank/DDBJ databases">
        <authorList>
            <consortium name="Pathogen Informatics"/>
        </authorList>
    </citation>
    <scope>NUCLEOTIDE SEQUENCE [LARGE SCALE GENOMIC DNA]</scope>
</reference>
<evidence type="ECO:0000256" key="9">
    <source>
        <dbReference type="SAM" id="Phobius"/>
    </source>
</evidence>
<protein>
    <submittedName>
        <fullName evidence="13">ABC transporter domain-containing protein</fullName>
    </submittedName>
</protein>
<dbReference type="GO" id="GO:0016887">
    <property type="term" value="F:ATP hydrolysis activity"/>
    <property type="evidence" value="ECO:0007669"/>
    <property type="project" value="InterPro"/>
</dbReference>
<evidence type="ECO:0000256" key="1">
    <source>
        <dbReference type="ARBA" id="ARBA00004141"/>
    </source>
</evidence>
<keyword evidence="5" id="KW-0547">Nucleotide-binding</keyword>
<dbReference type="InterPro" id="IPR027417">
    <property type="entry name" value="P-loop_NTPase"/>
</dbReference>
<keyword evidence="3" id="KW-0813">Transport</keyword>
<dbReference type="SMART" id="SM00382">
    <property type="entry name" value="AAA"/>
    <property type="match status" value="1"/>
</dbReference>
<dbReference type="PROSITE" id="PS00211">
    <property type="entry name" value="ABC_TRANSPORTER_1"/>
    <property type="match status" value="1"/>
</dbReference>
<sequence length="591" mass="65995">MRTRSTSVNIDKADAKKLEWYNVYVRAVYETSKSSKNKRKLRNALRLNGAPILRSKEILHNVNGIAYPGRLLAIMGSSGAGKTTLLNVLTHRNLADVDLDGLVLVNGKNASKSYMRHISAYVQQDDCFVGTMTVKEHLMFSATLRMGKVYTNEERLQKVENVIVEMGLSSCVDTIIGIPNGLKGLSGGEKKRLSFASEVLTSPAIMFCDEPTSGLDSFMSSQVVTAMKRLAKMGMTLITTIHQPSSQIFALFDDLCLMAHGRVVYQGPASGVQNHWKIICYLLPSKAMDASYRQMGRCSFQQERARALAMIDEYFSRFPLESLRVGKLPWMSEPRICSCHVKTSGVYCVSWSFWIMNSICTSEDDAITRELPVFLRENANGVYRVDAYFLAKTSAELPLYVALPFLYTTIVYWLTDKLFVTTKALPSCIIIIFLGLVPNVLNYLFASLTNVLVTNVAISIAYAVACAFGETSLAMTYLPIFVVPMLAFGGFFINTASIPSYFKWLSYFSYFRYGFEALAINEWSNIHHIPGCTFWSIVSGLSCPRDGAAVIEELNFTASSKWLNIGILLLMCVVIRFIAFVALFLRASLRK</sequence>
<dbReference type="InterPro" id="IPR017871">
    <property type="entry name" value="ABC_transporter-like_CS"/>
</dbReference>
<dbReference type="SUPFAM" id="SSF52540">
    <property type="entry name" value="P-loop containing nucleoside triphosphate hydrolases"/>
    <property type="match status" value="1"/>
</dbReference>
<keyword evidence="4 9" id="KW-0812">Transmembrane</keyword>
<feature type="transmembrane region" description="Helical" evidence="9">
    <location>
        <begin position="451"/>
        <end position="468"/>
    </location>
</feature>
<evidence type="ECO:0000256" key="5">
    <source>
        <dbReference type="ARBA" id="ARBA00022741"/>
    </source>
</evidence>
<dbReference type="EMBL" id="UYWY01019664">
    <property type="protein sequence ID" value="VDM38669.1"/>
    <property type="molecule type" value="Genomic_DNA"/>
</dbReference>
<evidence type="ECO:0000256" key="7">
    <source>
        <dbReference type="ARBA" id="ARBA00022989"/>
    </source>
</evidence>
<dbReference type="CDD" id="cd03213">
    <property type="entry name" value="ABCG_EPDR"/>
    <property type="match status" value="1"/>
</dbReference>
<feature type="domain" description="ABC transporter" evidence="10">
    <location>
        <begin position="39"/>
        <end position="285"/>
    </location>
</feature>
<dbReference type="GO" id="GO:0005524">
    <property type="term" value="F:ATP binding"/>
    <property type="evidence" value="ECO:0007669"/>
    <property type="project" value="UniProtKB-KW"/>
</dbReference>
<gene>
    <name evidence="11" type="ORF">TCNE_LOCUS7348</name>
</gene>
<comment type="subcellular location">
    <subcellularLocation>
        <location evidence="1">Membrane</location>
        <topology evidence="1">Multi-pass membrane protein</topology>
    </subcellularLocation>
</comment>
<feature type="transmembrane region" description="Helical" evidence="9">
    <location>
        <begin position="562"/>
        <end position="585"/>
    </location>
</feature>
<feature type="transmembrane region" description="Helical" evidence="9">
    <location>
        <begin position="480"/>
        <end position="502"/>
    </location>
</feature>
<dbReference type="WBParaSite" id="TCNE_0000734801-mRNA-1">
    <property type="protein sequence ID" value="TCNE_0000734801-mRNA-1"/>
    <property type="gene ID" value="TCNE_0000734801"/>
</dbReference>
<evidence type="ECO:0000256" key="8">
    <source>
        <dbReference type="ARBA" id="ARBA00023136"/>
    </source>
</evidence>
<dbReference type="PANTHER" id="PTHR48041:SF139">
    <property type="entry name" value="PROTEIN SCARLET"/>
    <property type="match status" value="1"/>
</dbReference>
<dbReference type="Pfam" id="PF00005">
    <property type="entry name" value="ABC_tran"/>
    <property type="match status" value="1"/>
</dbReference>
<evidence type="ECO:0000313" key="12">
    <source>
        <dbReference type="Proteomes" id="UP000050794"/>
    </source>
</evidence>
<dbReference type="InterPro" id="IPR050352">
    <property type="entry name" value="ABCG_transporters"/>
</dbReference>
<organism evidence="12 13">
    <name type="scientific">Toxocara canis</name>
    <name type="common">Canine roundworm</name>
    <dbReference type="NCBI Taxonomy" id="6265"/>
    <lineage>
        <taxon>Eukaryota</taxon>
        <taxon>Metazoa</taxon>
        <taxon>Ecdysozoa</taxon>
        <taxon>Nematoda</taxon>
        <taxon>Chromadorea</taxon>
        <taxon>Rhabditida</taxon>
        <taxon>Spirurina</taxon>
        <taxon>Ascaridomorpha</taxon>
        <taxon>Ascaridoidea</taxon>
        <taxon>Toxocaridae</taxon>
        <taxon>Toxocara</taxon>
    </lineage>
</organism>
<evidence type="ECO:0000313" key="13">
    <source>
        <dbReference type="WBParaSite" id="TCNE_0000734801-mRNA-1"/>
    </source>
</evidence>
<dbReference type="Proteomes" id="UP000050794">
    <property type="component" value="Unassembled WGS sequence"/>
</dbReference>
<dbReference type="Gene3D" id="3.40.50.300">
    <property type="entry name" value="P-loop containing nucleotide triphosphate hydrolases"/>
    <property type="match status" value="1"/>
</dbReference>
<dbReference type="FunFam" id="3.40.50.300:FF:002134">
    <property type="entry name" value="ABC transporter ATP-binding protein/permease wht-1"/>
    <property type="match status" value="1"/>
</dbReference>
<feature type="transmembrane region" description="Helical" evidence="9">
    <location>
        <begin position="427"/>
        <end position="445"/>
    </location>
</feature>
<dbReference type="PROSITE" id="PS50893">
    <property type="entry name" value="ABC_TRANSPORTER_2"/>
    <property type="match status" value="1"/>
</dbReference>
<proteinExistence type="inferred from homology"/>
<name>A0A183UFS8_TOXCA</name>
<evidence type="ECO:0000256" key="3">
    <source>
        <dbReference type="ARBA" id="ARBA00022448"/>
    </source>
</evidence>
<dbReference type="PANTHER" id="PTHR48041">
    <property type="entry name" value="ABC TRANSPORTER G FAMILY MEMBER 28"/>
    <property type="match status" value="1"/>
</dbReference>
<dbReference type="InterPro" id="IPR003593">
    <property type="entry name" value="AAA+_ATPase"/>
</dbReference>
<evidence type="ECO:0000256" key="2">
    <source>
        <dbReference type="ARBA" id="ARBA00005814"/>
    </source>
</evidence>
<evidence type="ECO:0000313" key="11">
    <source>
        <dbReference type="EMBL" id="VDM38669.1"/>
    </source>
</evidence>
<dbReference type="GO" id="GO:0140359">
    <property type="term" value="F:ABC-type transporter activity"/>
    <property type="evidence" value="ECO:0007669"/>
    <property type="project" value="InterPro"/>
</dbReference>